<sequence length="136" mass="15037">MSIGKRWSMSCAVDVRDDLAAAAATLHPIVLLSKLKSPKVRSPYGSPEGSPFDEQFQETGVQKPMKEVVYVVFAVTSAHIKSHYDTMETVKLIQKFENESVSNGDHTNDDSELEDDVTPTQTTEPVHNAKNTSYHA</sequence>
<dbReference type="Proteomes" id="UP000018817">
    <property type="component" value="Unassembled WGS sequence"/>
</dbReference>
<reference evidence="2 3" key="2">
    <citation type="submission" date="2013-11" db="EMBL/GenBank/DDBJ databases">
        <title>The Genome Sequence of Phytophthora parasitica INRA-310.</title>
        <authorList>
            <consortium name="The Broad Institute Genomics Platform"/>
            <person name="Russ C."/>
            <person name="Tyler B."/>
            <person name="Panabieres F."/>
            <person name="Shan W."/>
            <person name="Tripathy S."/>
            <person name="Grunwald N."/>
            <person name="Machado M."/>
            <person name="Johnson C.S."/>
            <person name="Arredondo F."/>
            <person name="Hong C."/>
            <person name="Coffey M."/>
            <person name="Young S.K."/>
            <person name="Zeng Q."/>
            <person name="Gargeya S."/>
            <person name="Fitzgerald M."/>
            <person name="Abouelleil A."/>
            <person name="Alvarado L."/>
            <person name="Chapman S.B."/>
            <person name="Gainer-Dewar J."/>
            <person name="Goldberg J."/>
            <person name="Griggs A."/>
            <person name="Gujja S."/>
            <person name="Hansen M."/>
            <person name="Howarth C."/>
            <person name="Imamovic A."/>
            <person name="Ireland A."/>
            <person name="Larimer J."/>
            <person name="McCowan C."/>
            <person name="Murphy C."/>
            <person name="Pearson M."/>
            <person name="Poon T.W."/>
            <person name="Priest M."/>
            <person name="Roberts A."/>
            <person name="Saif S."/>
            <person name="Shea T."/>
            <person name="Sykes S."/>
            <person name="Wortman J."/>
            <person name="Nusbaum C."/>
            <person name="Birren B."/>
        </authorList>
    </citation>
    <scope>NUCLEOTIDE SEQUENCE [LARGE SCALE GENOMIC DNA]</scope>
    <source>
        <strain evidence="2 3">INRA-310</strain>
    </source>
</reference>
<feature type="region of interest" description="Disordered" evidence="1">
    <location>
        <begin position="99"/>
        <end position="136"/>
    </location>
</feature>
<organism evidence="2 3">
    <name type="scientific">Phytophthora nicotianae (strain INRA-310)</name>
    <name type="common">Phytophthora parasitica</name>
    <dbReference type="NCBI Taxonomy" id="761204"/>
    <lineage>
        <taxon>Eukaryota</taxon>
        <taxon>Sar</taxon>
        <taxon>Stramenopiles</taxon>
        <taxon>Oomycota</taxon>
        <taxon>Peronosporomycetes</taxon>
        <taxon>Peronosporales</taxon>
        <taxon>Peronosporaceae</taxon>
        <taxon>Phytophthora</taxon>
    </lineage>
</organism>
<dbReference type="VEuPathDB" id="FungiDB:PPTG_17257"/>
<evidence type="ECO:0000313" key="2">
    <source>
        <dbReference type="EMBL" id="ETN00928.1"/>
    </source>
</evidence>
<dbReference type="RefSeq" id="XP_008913694.1">
    <property type="nucleotide sequence ID" value="XM_008915446.1"/>
</dbReference>
<evidence type="ECO:0000256" key="1">
    <source>
        <dbReference type="SAM" id="MobiDB-lite"/>
    </source>
</evidence>
<name>W2PIU9_PHYN3</name>
<accession>W2PIU9</accession>
<gene>
    <name evidence="2" type="ORF">PPTG_17257</name>
</gene>
<evidence type="ECO:0000313" key="3">
    <source>
        <dbReference type="Proteomes" id="UP000018817"/>
    </source>
</evidence>
<proteinExistence type="predicted"/>
<dbReference type="AlphaFoldDB" id="W2PIU9"/>
<dbReference type="EMBL" id="KI669631">
    <property type="protein sequence ID" value="ETN00928.1"/>
    <property type="molecule type" value="Genomic_DNA"/>
</dbReference>
<dbReference type="GeneID" id="20186273"/>
<feature type="compositionally biased region" description="Polar residues" evidence="1">
    <location>
        <begin position="118"/>
        <end position="136"/>
    </location>
</feature>
<protein>
    <submittedName>
        <fullName evidence="2">Uncharacterized protein</fullName>
    </submittedName>
</protein>
<reference evidence="3" key="1">
    <citation type="submission" date="2011-12" db="EMBL/GenBank/DDBJ databases">
        <authorList>
            <consortium name="The Broad Institute Genome Sequencing Platform"/>
            <person name="Russ C."/>
            <person name="Tyler B."/>
            <person name="Panabieres F."/>
            <person name="Shan W."/>
            <person name="Tripathy S."/>
            <person name="Grunwald N."/>
            <person name="Machado M."/>
            <person name="Young S.K."/>
            <person name="Zeng Q."/>
            <person name="Gargeya S."/>
            <person name="Fitzgerald M."/>
            <person name="Haas B."/>
            <person name="Abouelleil A."/>
            <person name="Alvarado L."/>
            <person name="Arachchi H.M."/>
            <person name="Berlin A."/>
            <person name="Chapman S.B."/>
            <person name="Gearin G."/>
            <person name="Goldberg J."/>
            <person name="Griggs A."/>
            <person name="Gujja S."/>
            <person name="Hansen M."/>
            <person name="Heiman D."/>
            <person name="Howarth C."/>
            <person name="Larimer J."/>
            <person name="Lui A."/>
            <person name="MacDonald P.J.P."/>
            <person name="McCowen C."/>
            <person name="Montmayeur A."/>
            <person name="Murphy C."/>
            <person name="Neiman D."/>
            <person name="Pearson M."/>
            <person name="Priest M."/>
            <person name="Roberts A."/>
            <person name="Saif S."/>
            <person name="Shea T."/>
            <person name="Sisk P."/>
            <person name="Stolte C."/>
            <person name="Sykes S."/>
            <person name="Wortman J."/>
            <person name="Nusbaum C."/>
            <person name="Birren B."/>
        </authorList>
    </citation>
    <scope>NUCLEOTIDE SEQUENCE [LARGE SCALE GENOMIC DNA]</scope>
    <source>
        <strain evidence="3">INRA-310</strain>
    </source>
</reference>